<name>A0A2T8HQU5_9RHOB</name>
<comment type="caution">
    <text evidence="1">The sequence shown here is derived from an EMBL/GenBank/DDBJ whole genome shotgun (WGS) entry which is preliminary data.</text>
</comment>
<gene>
    <name evidence="1" type="ORF">DDE20_15000</name>
</gene>
<keyword evidence="2" id="KW-1185">Reference proteome</keyword>
<dbReference type="AlphaFoldDB" id="A0A2T8HQU5"/>
<organism evidence="1 2">
    <name type="scientific">Pararhodobacter oceanensis</name>
    <dbReference type="NCBI Taxonomy" id="2172121"/>
    <lineage>
        <taxon>Bacteria</taxon>
        <taxon>Pseudomonadati</taxon>
        <taxon>Pseudomonadota</taxon>
        <taxon>Alphaproteobacteria</taxon>
        <taxon>Rhodobacterales</taxon>
        <taxon>Paracoccaceae</taxon>
        <taxon>Pararhodobacter</taxon>
    </lineage>
</organism>
<reference evidence="1 2" key="1">
    <citation type="submission" date="2018-04" db="EMBL/GenBank/DDBJ databases">
        <title>Pararhodobacter oceanense sp. nov., isolated from marine intertidal sediment.</title>
        <authorList>
            <person name="Wang X.-L."/>
            <person name="Du Z.-J."/>
        </authorList>
    </citation>
    <scope>NUCLEOTIDE SEQUENCE [LARGE SCALE GENOMIC DNA]</scope>
    <source>
        <strain evidence="1 2">AM505</strain>
    </source>
</reference>
<dbReference type="EMBL" id="QDKM01000008">
    <property type="protein sequence ID" value="PVH27821.1"/>
    <property type="molecule type" value="Genomic_DNA"/>
</dbReference>
<evidence type="ECO:0000313" key="1">
    <source>
        <dbReference type="EMBL" id="PVH27821.1"/>
    </source>
</evidence>
<proteinExistence type="predicted"/>
<evidence type="ECO:0000313" key="2">
    <source>
        <dbReference type="Proteomes" id="UP000245911"/>
    </source>
</evidence>
<sequence>MTPTAVNSRCGKHVFHRFRREDVDAFLAEFTNETLIADALGIGKRELKSQMKAAGAKPYLLAGEVGVRIFRRSELPSKFQV</sequence>
<dbReference type="Proteomes" id="UP000245911">
    <property type="component" value="Unassembled WGS sequence"/>
</dbReference>
<accession>A0A2T8HQU5</accession>
<protein>
    <submittedName>
        <fullName evidence="1">Uncharacterized protein</fullName>
    </submittedName>
</protein>